<comment type="caution">
    <text evidence="2">The sequence shown here is derived from an EMBL/GenBank/DDBJ whole genome shotgun (WGS) entry which is preliminary data.</text>
</comment>
<feature type="signal peptide" evidence="1">
    <location>
        <begin position="1"/>
        <end position="17"/>
    </location>
</feature>
<dbReference type="AlphaFoldDB" id="A0A1S2VH96"/>
<evidence type="ECO:0000256" key="1">
    <source>
        <dbReference type="SAM" id="SignalP"/>
    </source>
</evidence>
<proteinExistence type="predicted"/>
<gene>
    <name evidence="2" type="ORF">BLX24_16360</name>
</gene>
<dbReference type="EMBL" id="MORL01000008">
    <property type="protein sequence ID" value="OIN58099.1"/>
    <property type="molecule type" value="Genomic_DNA"/>
</dbReference>
<organism evidence="2 3">
    <name type="scientific">Arsenicibacter rosenii</name>
    <dbReference type="NCBI Taxonomy" id="1750698"/>
    <lineage>
        <taxon>Bacteria</taxon>
        <taxon>Pseudomonadati</taxon>
        <taxon>Bacteroidota</taxon>
        <taxon>Cytophagia</taxon>
        <taxon>Cytophagales</taxon>
        <taxon>Spirosomataceae</taxon>
        <taxon>Arsenicibacter</taxon>
    </lineage>
</organism>
<feature type="chain" id="PRO_5010302483" evidence="1">
    <location>
        <begin position="18"/>
        <end position="159"/>
    </location>
</feature>
<evidence type="ECO:0000313" key="3">
    <source>
        <dbReference type="Proteomes" id="UP000181790"/>
    </source>
</evidence>
<evidence type="ECO:0000313" key="2">
    <source>
        <dbReference type="EMBL" id="OIN58099.1"/>
    </source>
</evidence>
<keyword evidence="1" id="KW-0732">Signal</keyword>
<keyword evidence="3" id="KW-1185">Reference proteome</keyword>
<reference evidence="2 3" key="1">
    <citation type="submission" date="2016-10" db="EMBL/GenBank/DDBJ databases">
        <title>Arsenicibacter rosenii gen. nov., sp. nov., an efficient arsenic-methylating bacterium isolated from an arsenic-contaminated paddy soil.</title>
        <authorList>
            <person name="Huang K."/>
        </authorList>
    </citation>
    <scope>NUCLEOTIDE SEQUENCE [LARGE SCALE GENOMIC DNA]</scope>
    <source>
        <strain evidence="2 3">SM-1</strain>
    </source>
</reference>
<sequence>MKASLYFLSLAVPGAYAATAVQPFSPSMAIISKQMQPVRQQRVAVLPGYVQIGQPIAFQAVGGSGGTGVQTRYALTDLAGKIVQVASEPVFTSTALSVGEYRIYAVTYSDDQTIQHLTADQTSLITDVTASCLAISTPLAVHVIDCAPVCVPVVAHKIR</sequence>
<dbReference type="Proteomes" id="UP000181790">
    <property type="component" value="Unassembled WGS sequence"/>
</dbReference>
<name>A0A1S2VH96_9BACT</name>
<protein>
    <submittedName>
        <fullName evidence="2">Uncharacterized protein</fullName>
    </submittedName>
</protein>
<accession>A0A1S2VH96</accession>